<sequence length="70" mass="8306">MRRKHYEEYTLVSKKNSLKEAKRALGARQPKRLVWLPNTHEINTQCTIHIAKIQEKPGRLTILNKTQHFI</sequence>
<evidence type="ECO:0000313" key="1">
    <source>
        <dbReference type="EMBL" id="KJJ83564.1"/>
    </source>
</evidence>
<comment type="caution">
    <text evidence="1">The sequence shown here is derived from an EMBL/GenBank/DDBJ whole genome shotgun (WGS) entry which is preliminary data.</text>
</comment>
<evidence type="ECO:0000313" key="2">
    <source>
        <dbReference type="Proteomes" id="UP000033428"/>
    </source>
</evidence>
<dbReference type="Proteomes" id="UP000033428">
    <property type="component" value="Unassembled WGS sequence"/>
</dbReference>
<protein>
    <submittedName>
        <fullName evidence="1">Uncharacterized protein</fullName>
    </submittedName>
</protein>
<accession>A0A0F0CNH4</accession>
<reference evidence="1 2" key="1">
    <citation type="submission" date="2015-02" db="EMBL/GenBank/DDBJ databases">
        <title>Single-cell genomics of uncultivated deep-branching MTB reveals a conserved set of magnetosome genes.</title>
        <authorList>
            <person name="Kolinko S."/>
            <person name="Richter M."/>
            <person name="Glockner F.O."/>
            <person name="Brachmann A."/>
            <person name="Schuler D."/>
        </authorList>
    </citation>
    <scope>NUCLEOTIDE SEQUENCE [LARGE SCALE GENOMIC DNA]</scope>
    <source>
        <strain evidence="1">SKK-01</strain>
    </source>
</reference>
<dbReference type="AlphaFoldDB" id="A0A0F0CNH4"/>
<gene>
    <name evidence="1" type="ORF">OMAG_002573</name>
</gene>
<organism evidence="1 2">
    <name type="scientific">Candidatus Omnitrophus magneticus</name>
    <dbReference type="NCBI Taxonomy" id="1609969"/>
    <lineage>
        <taxon>Bacteria</taxon>
        <taxon>Pseudomonadati</taxon>
        <taxon>Candidatus Omnitrophota</taxon>
        <taxon>Candidatus Omnitrophus</taxon>
    </lineage>
</organism>
<name>A0A0F0CNH4_9BACT</name>
<keyword evidence="2" id="KW-1185">Reference proteome</keyword>
<dbReference type="EMBL" id="JYNY01000538">
    <property type="protein sequence ID" value="KJJ83564.1"/>
    <property type="molecule type" value="Genomic_DNA"/>
</dbReference>
<proteinExistence type="predicted"/>